<dbReference type="PIRSF" id="PIRSF031644">
    <property type="entry name" value="UCP031644"/>
    <property type="match status" value="1"/>
</dbReference>
<dbReference type="EMBL" id="FWXW01000008">
    <property type="protein sequence ID" value="SMC81838.1"/>
    <property type="molecule type" value="Genomic_DNA"/>
</dbReference>
<protein>
    <recommendedName>
        <fullName evidence="1">GyrI-like small molecule binding domain-containing protein</fullName>
    </recommendedName>
</protein>
<evidence type="ECO:0000313" key="2">
    <source>
        <dbReference type="EMBL" id="SMC81838.1"/>
    </source>
</evidence>
<dbReference type="Pfam" id="PF06445">
    <property type="entry name" value="GyrI-like"/>
    <property type="match status" value="1"/>
</dbReference>
<dbReference type="STRING" id="1122930.SAMN02745168_2648"/>
<dbReference type="Gene3D" id="3.20.80.10">
    <property type="entry name" value="Regulatory factor, effector binding domain"/>
    <property type="match status" value="1"/>
</dbReference>
<dbReference type="InterPro" id="IPR011256">
    <property type="entry name" value="Reg_factor_effector_dom_sf"/>
</dbReference>
<gene>
    <name evidence="2" type="ORF">SAMN02745168_2648</name>
</gene>
<dbReference type="OrthoDB" id="4772335at2"/>
<feature type="domain" description="GyrI-like small molecule binding" evidence="1">
    <location>
        <begin position="22"/>
        <end position="218"/>
    </location>
</feature>
<name>A0A1W2CAY3_9FIRM</name>
<reference evidence="2 3" key="1">
    <citation type="submission" date="2017-04" db="EMBL/GenBank/DDBJ databases">
        <authorList>
            <person name="Afonso C.L."/>
            <person name="Miller P.J."/>
            <person name="Scott M.A."/>
            <person name="Spackman E."/>
            <person name="Goraichik I."/>
            <person name="Dimitrov K.M."/>
            <person name="Suarez D.L."/>
            <person name="Swayne D.E."/>
        </authorList>
    </citation>
    <scope>NUCLEOTIDE SEQUENCE [LARGE SCALE GENOMIC DNA]</scope>
    <source>
        <strain evidence="2 3">DSM 12816</strain>
    </source>
</reference>
<sequence length="219" mass="25075">MASAALDYKKEFWDLYHPKAAPRLIDVPAILFLAVDGKGNPNEEGGEYSRAMELLYALSYSIKMSKMGPEKPEGYFEYVIPPLEGLWWLEGDRPFAFSEKDKFCWTSMIRQPEFVTPGMLDSAKAAVRKKKPELDVSRAKFFTYREGLCVQVMHLGPYDGEPATMARLQEFLRANGYRDAVSDRLPDGTVLRHHEIYLGDPRKTEPSRLKTVLRHPVKK</sequence>
<evidence type="ECO:0000259" key="1">
    <source>
        <dbReference type="Pfam" id="PF06445"/>
    </source>
</evidence>
<dbReference type="InterPro" id="IPR008319">
    <property type="entry name" value="GyrI-like_CCH_Lin2189-like"/>
</dbReference>
<dbReference type="InterPro" id="IPR029442">
    <property type="entry name" value="GyrI-like"/>
</dbReference>
<evidence type="ECO:0000313" key="3">
    <source>
        <dbReference type="Proteomes" id="UP000192790"/>
    </source>
</evidence>
<dbReference type="AlphaFoldDB" id="A0A1W2CAY3"/>
<accession>A0A1W2CAY3</accession>
<organism evidence="2 3">
    <name type="scientific">Papillibacter cinnamivorans DSM 12816</name>
    <dbReference type="NCBI Taxonomy" id="1122930"/>
    <lineage>
        <taxon>Bacteria</taxon>
        <taxon>Bacillati</taxon>
        <taxon>Bacillota</taxon>
        <taxon>Clostridia</taxon>
        <taxon>Eubacteriales</taxon>
        <taxon>Oscillospiraceae</taxon>
        <taxon>Papillibacter</taxon>
    </lineage>
</organism>
<dbReference type="Proteomes" id="UP000192790">
    <property type="component" value="Unassembled WGS sequence"/>
</dbReference>
<dbReference type="RefSeq" id="WP_084235322.1">
    <property type="nucleotide sequence ID" value="NZ_FWXW01000008.1"/>
</dbReference>
<dbReference type="SUPFAM" id="SSF55136">
    <property type="entry name" value="Probable bacterial effector-binding domain"/>
    <property type="match status" value="1"/>
</dbReference>
<keyword evidence="3" id="KW-1185">Reference proteome</keyword>
<proteinExistence type="predicted"/>